<evidence type="ECO:0000313" key="1">
    <source>
        <dbReference type="EMBL" id="WOO41435.1"/>
    </source>
</evidence>
<keyword evidence="1" id="KW-0808">Transferase</keyword>
<sequence length="292" mass="33623">MTCKICGSKCNPYGVAEVLGKYQASFSECSTCDFIFVDNCTWLEEAYKDAINETDVGYLQRNYGTAEDLKQFLATTSPDDYFVDYGAGYGAMVRLMRDRGYKFHWHDKYCKNLFAHFLEAEASRIGSYRAMVAVEVFEHLIDPTETLEDMLTFTNAIFFTTELIPTEKPKLNDWWYFGLEHGQHLSFYTEPALHKLADKYGLRYRRLTDTWHLLAKPDDSLLHDIPQMDITPSANRFSRRLVKFIARKLPSNVNQKAIARKSLTLSDHDKIKNIIETKSGFKGNLDSYNSSA</sequence>
<dbReference type="Pfam" id="PF13489">
    <property type="entry name" value="Methyltransf_23"/>
    <property type="match status" value="1"/>
</dbReference>
<dbReference type="GO" id="GO:0032259">
    <property type="term" value="P:methylation"/>
    <property type="evidence" value="ECO:0007669"/>
    <property type="project" value="UniProtKB-KW"/>
</dbReference>
<protein>
    <submittedName>
        <fullName evidence="1">Class I SAM-dependent methyltransferase</fullName>
        <ecNumber evidence="1">2.1.1.-</ecNumber>
    </submittedName>
</protein>
<keyword evidence="2" id="KW-1185">Reference proteome</keyword>
<dbReference type="SUPFAM" id="SSF53335">
    <property type="entry name" value="S-adenosyl-L-methionine-dependent methyltransferases"/>
    <property type="match status" value="1"/>
</dbReference>
<dbReference type="Gene3D" id="3.40.50.150">
    <property type="entry name" value="Vaccinia Virus protein VP39"/>
    <property type="match status" value="1"/>
</dbReference>
<keyword evidence="1" id="KW-0489">Methyltransferase</keyword>
<dbReference type="InterPro" id="IPR029063">
    <property type="entry name" value="SAM-dependent_MTases_sf"/>
</dbReference>
<dbReference type="EC" id="2.1.1.-" evidence="1"/>
<dbReference type="GO" id="GO:0008168">
    <property type="term" value="F:methyltransferase activity"/>
    <property type="evidence" value="ECO:0007669"/>
    <property type="project" value="UniProtKB-KW"/>
</dbReference>
<evidence type="ECO:0000313" key="2">
    <source>
        <dbReference type="Proteomes" id="UP001304300"/>
    </source>
</evidence>
<dbReference type="RefSeq" id="WP_317833919.1">
    <property type="nucleotide sequence ID" value="NZ_CP136920.1"/>
</dbReference>
<organism evidence="1 2">
    <name type="scientific">Rubellicoccus peritrichatus</name>
    <dbReference type="NCBI Taxonomy" id="3080537"/>
    <lineage>
        <taxon>Bacteria</taxon>
        <taxon>Pseudomonadati</taxon>
        <taxon>Verrucomicrobiota</taxon>
        <taxon>Opitutia</taxon>
        <taxon>Puniceicoccales</taxon>
        <taxon>Cerasicoccaceae</taxon>
        <taxon>Rubellicoccus</taxon>
    </lineage>
</organism>
<gene>
    <name evidence="1" type="ORF">RZN69_22675</name>
</gene>
<dbReference type="AlphaFoldDB" id="A0AAQ3L8S5"/>
<name>A0AAQ3L8S5_9BACT</name>
<proteinExistence type="predicted"/>
<dbReference type="Proteomes" id="UP001304300">
    <property type="component" value="Chromosome"/>
</dbReference>
<dbReference type="EMBL" id="CP136920">
    <property type="protein sequence ID" value="WOO41435.1"/>
    <property type="molecule type" value="Genomic_DNA"/>
</dbReference>
<reference evidence="1 2" key="1">
    <citation type="submission" date="2023-10" db="EMBL/GenBank/DDBJ databases">
        <title>Rubellicoccus peritrichatus gen. nov., sp. nov., isolated from an algae of coral reef tank.</title>
        <authorList>
            <person name="Luo J."/>
        </authorList>
    </citation>
    <scope>NUCLEOTIDE SEQUENCE [LARGE SCALE GENOMIC DNA]</scope>
    <source>
        <strain evidence="1 2">CR14</strain>
    </source>
</reference>
<accession>A0AAQ3L8S5</accession>